<organism evidence="1">
    <name type="scientific">Eremomyces bilateralis CBS 781.70</name>
    <dbReference type="NCBI Taxonomy" id="1392243"/>
    <lineage>
        <taxon>Eukaryota</taxon>
        <taxon>Fungi</taxon>
        <taxon>Dikarya</taxon>
        <taxon>Ascomycota</taxon>
        <taxon>Pezizomycotina</taxon>
        <taxon>Dothideomycetes</taxon>
        <taxon>Dothideomycetes incertae sedis</taxon>
        <taxon>Eremomycetales</taxon>
        <taxon>Eremomycetaceae</taxon>
        <taxon>Eremomyces</taxon>
    </lineage>
</organism>
<dbReference type="EMBL" id="ML975153">
    <property type="protein sequence ID" value="KAF1814388.1"/>
    <property type="molecule type" value="Genomic_DNA"/>
</dbReference>
<reference evidence="3" key="2">
    <citation type="submission" date="2020-04" db="EMBL/GenBank/DDBJ databases">
        <authorList>
            <consortium name="NCBI Genome Project"/>
        </authorList>
    </citation>
    <scope>NUCLEOTIDE SEQUENCE</scope>
    <source>
        <strain evidence="3">CBS 781.70</strain>
    </source>
</reference>
<proteinExistence type="predicted"/>
<reference evidence="3" key="3">
    <citation type="submission" date="2025-04" db="UniProtKB">
        <authorList>
            <consortium name="RefSeq"/>
        </authorList>
    </citation>
    <scope>IDENTIFICATION</scope>
    <source>
        <strain evidence="3">CBS 781.70</strain>
    </source>
</reference>
<dbReference type="OrthoDB" id="5068955at2759"/>
<name>A0A6G1G8J1_9PEZI</name>
<dbReference type="AlphaFoldDB" id="A0A6G1G8J1"/>
<sequence>MSRLPSLSNIIHIRDFINTVTNNPTRQGSSNYEDGFYYSDVVVKPIRARIRAYLTQEQRELFIPDAFFYADGRFSTTLSADNTLEINVQALNQWCPMVTIVGSVSSRNNDNSLDPAHARRFVIDTSVYNASNAAPVPYSMACFLEDSKRWAKVKIPQAGTFITLTAKVVGRTTNTNLLALRILDLAYLPKLARHRRLAIYSYFSLYYGTPRRLLEYTGSTIELQQRISATS</sequence>
<evidence type="ECO:0000313" key="3">
    <source>
        <dbReference type="RefSeq" id="XP_033536019.1"/>
    </source>
</evidence>
<reference evidence="1 3" key="1">
    <citation type="submission" date="2020-01" db="EMBL/GenBank/DDBJ databases">
        <authorList>
            <consortium name="DOE Joint Genome Institute"/>
            <person name="Haridas S."/>
            <person name="Albert R."/>
            <person name="Binder M."/>
            <person name="Bloem J."/>
            <person name="Labutti K."/>
            <person name="Salamov A."/>
            <person name="Andreopoulos B."/>
            <person name="Baker S.E."/>
            <person name="Barry K."/>
            <person name="Bills G."/>
            <person name="Bluhm B.H."/>
            <person name="Cannon C."/>
            <person name="Castanera R."/>
            <person name="Culley D.E."/>
            <person name="Daum C."/>
            <person name="Ezra D."/>
            <person name="Gonzalez J.B."/>
            <person name="Henrissat B."/>
            <person name="Kuo A."/>
            <person name="Liang C."/>
            <person name="Lipzen A."/>
            <person name="Lutzoni F."/>
            <person name="Magnuson J."/>
            <person name="Mondo S."/>
            <person name="Nolan M."/>
            <person name="Ohm R."/>
            <person name="Pangilinan J."/>
            <person name="Park H.-J."/>
            <person name="Ramirez L."/>
            <person name="Alfaro M."/>
            <person name="Sun H."/>
            <person name="Tritt A."/>
            <person name="Yoshinaga Y."/>
            <person name="Zwiers L.-H."/>
            <person name="Turgeon B.G."/>
            <person name="Goodwin S.B."/>
            <person name="Spatafora J.W."/>
            <person name="Crous P.W."/>
            <person name="Grigoriev I.V."/>
        </authorList>
    </citation>
    <scope>NUCLEOTIDE SEQUENCE</scope>
    <source>
        <strain evidence="1 3">CBS 781.70</strain>
    </source>
</reference>
<accession>A0A6G1G8J1</accession>
<evidence type="ECO:0000313" key="2">
    <source>
        <dbReference type="Proteomes" id="UP000504638"/>
    </source>
</evidence>
<dbReference type="RefSeq" id="XP_033536019.1">
    <property type="nucleotide sequence ID" value="XM_033680621.1"/>
</dbReference>
<dbReference type="GeneID" id="54421191"/>
<dbReference type="Proteomes" id="UP000504638">
    <property type="component" value="Unplaced"/>
</dbReference>
<evidence type="ECO:0000313" key="1">
    <source>
        <dbReference type="EMBL" id="KAF1814388.1"/>
    </source>
</evidence>
<protein>
    <submittedName>
        <fullName evidence="1 3">Uncharacterized protein</fullName>
    </submittedName>
</protein>
<keyword evidence="2" id="KW-1185">Reference proteome</keyword>
<gene>
    <name evidence="1 3" type="ORF">P152DRAFT_465257</name>
</gene>